<proteinExistence type="inferred from homology"/>
<feature type="transmembrane region" description="Helical" evidence="9">
    <location>
        <begin position="214"/>
        <end position="234"/>
    </location>
</feature>
<comment type="pathway">
    <text evidence="2 9">Cofactor biosynthesis; adenosylcobalamin biosynthesis.</text>
</comment>
<keyword evidence="4 9" id="KW-1003">Cell membrane</keyword>
<feature type="transmembrane region" description="Helical" evidence="9">
    <location>
        <begin position="80"/>
        <end position="100"/>
    </location>
</feature>
<evidence type="ECO:0000256" key="6">
    <source>
        <dbReference type="ARBA" id="ARBA00022692"/>
    </source>
</evidence>
<dbReference type="Proteomes" id="UP000031433">
    <property type="component" value="Unassembled WGS sequence"/>
</dbReference>
<dbReference type="Pfam" id="PF03186">
    <property type="entry name" value="CobD_Cbib"/>
    <property type="match status" value="1"/>
</dbReference>
<organism evidence="10 11">
    <name type="scientific">Geobacter soli</name>
    <dbReference type="NCBI Taxonomy" id="1510391"/>
    <lineage>
        <taxon>Bacteria</taxon>
        <taxon>Pseudomonadati</taxon>
        <taxon>Thermodesulfobacteriota</taxon>
        <taxon>Desulfuromonadia</taxon>
        <taxon>Geobacterales</taxon>
        <taxon>Geobacteraceae</taxon>
        <taxon>Geobacter</taxon>
    </lineage>
</organism>
<feature type="transmembrane region" description="Helical" evidence="9">
    <location>
        <begin position="54"/>
        <end position="74"/>
    </location>
</feature>
<evidence type="ECO:0000313" key="10">
    <source>
        <dbReference type="EMBL" id="KIE43331.1"/>
    </source>
</evidence>
<dbReference type="GO" id="GO:0005886">
    <property type="term" value="C:plasma membrane"/>
    <property type="evidence" value="ECO:0007669"/>
    <property type="project" value="UniProtKB-SubCell"/>
</dbReference>
<comment type="subcellular location">
    <subcellularLocation>
        <location evidence="1 9">Cell membrane</location>
        <topology evidence="1 9">Multi-pass membrane protein</topology>
    </subcellularLocation>
</comment>
<dbReference type="NCBIfam" id="TIGR00380">
    <property type="entry name" value="cobal_cbiB"/>
    <property type="match status" value="1"/>
</dbReference>
<reference evidence="10 11" key="1">
    <citation type="submission" date="2015-01" db="EMBL/GenBank/DDBJ databases">
        <title>Genome sequence of the anaerobic bacterium Geobacter soli GSS01, a dissimilatory Fe(III) reducer from soil.</title>
        <authorList>
            <person name="Yang G."/>
            <person name="Zhou S."/>
        </authorList>
    </citation>
    <scope>NUCLEOTIDE SEQUENCE [LARGE SCALE GENOMIC DNA]</scope>
    <source>
        <strain evidence="10 11">GSS01</strain>
    </source>
</reference>
<comment type="function">
    <text evidence="9">Converts cobyric acid to cobinamide by the addition of aminopropanol on the F carboxylic group.</text>
</comment>
<keyword evidence="5 9" id="KW-0169">Cobalamin biosynthesis</keyword>
<evidence type="ECO:0000256" key="1">
    <source>
        <dbReference type="ARBA" id="ARBA00004651"/>
    </source>
</evidence>
<evidence type="ECO:0000256" key="9">
    <source>
        <dbReference type="HAMAP-Rule" id="MF_00024"/>
    </source>
</evidence>
<keyword evidence="8 9" id="KW-0472">Membrane</keyword>
<evidence type="ECO:0000256" key="4">
    <source>
        <dbReference type="ARBA" id="ARBA00022475"/>
    </source>
</evidence>
<keyword evidence="6 9" id="KW-0812">Transmembrane</keyword>
<protein>
    <recommendedName>
        <fullName evidence="9">Cobalamin biosynthesis protein CobD</fullName>
    </recommendedName>
</protein>
<keyword evidence="7 9" id="KW-1133">Transmembrane helix</keyword>
<dbReference type="GO" id="GO:0009236">
    <property type="term" value="P:cobalamin biosynthetic process"/>
    <property type="evidence" value="ECO:0007669"/>
    <property type="project" value="UniProtKB-UniRule"/>
</dbReference>
<accession>A0A0C1QYR8</accession>
<comment type="caution">
    <text evidence="10">The sequence shown here is derived from an EMBL/GenBank/DDBJ whole genome shotgun (WGS) entry which is preliminary data.</text>
</comment>
<comment type="similarity">
    <text evidence="3 9">Belongs to the CobD/CbiB family.</text>
</comment>
<feature type="transmembrane region" description="Helical" evidence="9">
    <location>
        <begin position="298"/>
        <end position="316"/>
    </location>
</feature>
<dbReference type="RefSeq" id="WP_039646698.1">
    <property type="nucleotide sequence ID" value="NZ_JXBL01000001.1"/>
</dbReference>
<evidence type="ECO:0000313" key="11">
    <source>
        <dbReference type="Proteomes" id="UP000031433"/>
    </source>
</evidence>
<name>A0A0C1QYR8_9BACT</name>
<dbReference type="EMBL" id="JXBL01000001">
    <property type="protein sequence ID" value="KIE43331.1"/>
    <property type="molecule type" value="Genomic_DNA"/>
</dbReference>
<evidence type="ECO:0000256" key="8">
    <source>
        <dbReference type="ARBA" id="ARBA00023136"/>
    </source>
</evidence>
<sequence length="320" mass="33993">MTGPDRAALLVLAALVLDWLLGDPRWLPHPVVAVGRLVTSLERQLRRRVANERAAGVILLVLTVGIAGGTAWVLGLGAGLVHPVAGFVVEALLGWTCLAARSLHGESKLVADALAAGDLAGARHFLSRIVGRDTAELAEPEIWRGAVETVAENTSDGVIAPLFWFMVGGAPLALAYKAVNTLDSMVGYKSERYLRFGWASARFDDLVNLLPARITGLLMVLSAPLAGLSGPGAWRIMRRDGRNHSSPNAGIPEAAAAGALGVRLGGMNVYCGRPVAKPTIGDPLNPLDRAAWRGAVRLMYGSEILLTAFMLCYLIFLERP</sequence>
<feature type="transmembrane region" description="Helical" evidence="9">
    <location>
        <begin position="158"/>
        <end position="179"/>
    </location>
</feature>
<dbReference type="GO" id="GO:0015420">
    <property type="term" value="F:ABC-type vitamin B12 transporter activity"/>
    <property type="evidence" value="ECO:0007669"/>
    <property type="project" value="UniProtKB-UniRule"/>
</dbReference>
<dbReference type="InterPro" id="IPR004485">
    <property type="entry name" value="Cobalamin_biosynth_CobD/CbiB"/>
</dbReference>
<evidence type="ECO:0000256" key="7">
    <source>
        <dbReference type="ARBA" id="ARBA00022989"/>
    </source>
</evidence>
<dbReference type="PANTHER" id="PTHR34308">
    <property type="entry name" value="COBALAMIN BIOSYNTHESIS PROTEIN CBIB"/>
    <property type="match status" value="1"/>
</dbReference>
<dbReference type="UniPathway" id="UPA00148"/>
<keyword evidence="11" id="KW-1185">Reference proteome</keyword>
<dbReference type="HAMAP" id="MF_00024">
    <property type="entry name" value="CobD_CbiB"/>
    <property type="match status" value="1"/>
</dbReference>
<dbReference type="PANTHER" id="PTHR34308:SF1">
    <property type="entry name" value="COBALAMIN BIOSYNTHESIS PROTEIN CBIB"/>
    <property type="match status" value="1"/>
</dbReference>
<gene>
    <name evidence="9" type="primary">cobD</name>
    <name evidence="10" type="ORF">SE37_12165</name>
</gene>
<evidence type="ECO:0000256" key="5">
    <source>
        <dbReference type="ARBA" id="ARBA00022573"/>
    </source>
</evidence>
<evidence type="ECO:0000256" key="3">
    <source>
        <dbReference type="ARBA" id="ARBA00006263"/>
    </source>
</evidence>
<evidence type="ECO:0000256" key="2">
    <source>
        <dbReference type="ARBA" id="ARBA00004953"/>
    </source>
</evidence>
<dbReference type="GO" id="GO:0048472">
    <property type="term" value="F:threonine-phosphate decarboxylase activity"/>
    <property type="evidence" value="ECO:0007669"/>
    <property type="project" value="InterPro"/>
</dbReference>
<dbReference type="AlphaFoldDB" id="A0A0C1QYR8"/>